<dbReference type="RefSeq" id="WP_258816370.1">
    <property type="nucleotide sequence ID" value="NZ_JANUGW010000005.1"/>
</dbReference>
<dbReference type="EMBL" id="JANUGW010000005">
    <property type="protein sequence ID" value="MCS0581794.1"/>
    <property type="molecule type" value="Genomic_DNA"/>
</dbReference>
<protein>
    <recommendedName>
        <fullName evidence="3">Lipoprotein</fullName>
    </recommendedName>
</protein>
<keyword evidence="2" id="KW-1185">Reference proteome</keyword>
<reference evidence="1 2" key="1">
    <citation type="submission" date="2022-08" db="EMBL/GenBank/DDBJ databases">
        <title>Reclassification of Massilia species as members of the genera Telluria, Duganella, Pseudoduganella, Mokoshia gen. nov. and Zemynaea gen. nov. using orthogonal and non-orthogonal genome-based approaches.</title>
        <authorList>
            <person name="Bowman J.P."/>
        </authorList>
    </citation>
    <scope>NUCLEOTIDE SEQUENCE [LARGE SCALE GENOMIC DNA]</scope>
    <source>
        <strain evidence="1 2">JCM 31316</strain>
    </source>
</reference>
<proteinExistence type="predicted"/>
<evidence type="ECO:0000313" key="1">
    <source>
        <dbReference type="EMBL" id="MCS0581794.1"/>
    </source>
</evidence>
<gene>
    <name evidence="1" type="ORF">NX784_09340</name>
</gene>
<accession>A0ABT1ZQ23</accession>
<name>A0ABT1ZQ23_9BURK</name>
<comment type="caution">
    <text evidence="1">The sequence shown here is derived from an EMBL/GenBank/DDBJ whole genome shotgun (WGS) entry which is preliminary data.</text>
</comment>
<evidence type="ECO:0008006" key="3">
    <source>
        <dbReference type="Google" id="ProtNLM"/>
    </source>
</evidence>
<dbReference type="Proteomes" id="UP001204151">
    <property type="component" value="Unassembled WGS sequence"/>
</dbReference>
<organism evidence="1 2">
    <name type="scientific">Massilia pinisoli</name>
    <dbReference type="NCBI Taxonomy" id="1772194"/>
    <lineage>
        <taxon>Bacteria</taxon>
        <taxon>Pseudomonadati</taxon>
        <taxon>Pseudomonadota</taxon>
        <taxon>Betaproteobacteria</taxon>
        <taxon>Burkholderiales</taxon>
        <taxon>Oxalobacteraceae</taxon>
        <taxon>Telluria group</taxon>
        <taxon>Massilia</taxon>
    </lineage>
</organism>
<sequence>MTSSGLGDSNSTYLMPAGGTFIAMTKNSGQSPFDVKDQQEFSQSLRKELVRLGVVKSATTDADERTDIVAAVNIDRAVLKSDFVEYTLDITMSITGGKQPFRQHYHIVSSEKDSLWTKMNTNGAEAREKLAQLMLERLIPDIEAYASAMTPQ</sequence>
<evidence type="ECO:0000313" key="2">
    <source>
        <dbReference type="Proteomes" id="UP001204151"/>
    </source>
</evidence>